<keyword evidence="3 7" id="KW-0540">Nuclease</keyword>
<dbReference type="RefSeq" id="WP_249237636.1">
    <property type="nucleotide sequence ID" value="NZ_CP094473.1"/>
</dbReference>
<comment type="caution">
    <text evidence="11">The sequence shown here is derived from an EMBL/GenBank/DDBJ whole genome shotgun (WGS) entry which is preliminary data.</text>
</comment>
<evidence type="ECO:0000256" key="6">
    <source>
        <dbReference type="ARBA" id="ARBA00022884"/>
    </source>
</evidence>
<keyword evidence="5 7" id="KW-0378">Hydrolase</keyword>
<dbReference type="EMBL" id="JBBFGL010000001">
    <property type="protein sequence ID" value="MEJ5194624.1"/>
    <property type="molecule type" value="Genomic_DNA"/>
</dbReference>
<keyword evidence="12" id="KW-1185">Reference proteome</keyword>
<dbReference type="PROSITE" id="PS00648">
    <property type="entry name" value="RIBONUCLEASE_P"/>
    <property type="match status" value="1"/>
</dbReference>
<evidence type="ECO:0000256" key="5">
    <source>
        <dbReference type="ARBA" id="ARBA00022801"/>
    </source>
</evidence>
<evidence type="ECO:0000256" key="2">
    <source>
        <dbReference type="ARBA" id="ARBA00022694"/>
    </source>
</evidence>
<dbReference type="GO" id="GO:0042781">
    <property type="term" value="F:3'-tRNA processing endoribonuclease activity"/>
    <property type="evidence" value="ECO:0007669"/>
    <property type="project" value="TreeGrafter"/>
</dbReference>
<keyword evidence="4 7" id="KW-0255">Endonuclease</keyword>
<name>A0AB35Y5K6_9FIRM</name>
<evidence type="ECO:0000313" key="10">
    <source>
        <dbReference type="EMBL" id="MDU8688962.1"/>
    </source>
</evidence>
<feature type="region of interest" description="Disordered" evidence="9">
    <location>
        <begin position="109"/>
        <end position="138"/>
    </location>
</feature>
<dbReference type="InterPro" id="IPR020568">
    <property type="entry name" value="Ribosomal_Su5_D2-typ_SF"/>
</dbReference>
<dbReference type="PANTHER" id="PTHR33992:SF1">
    <property type="entry name" value="RIBONUCLEASE P PROTEIN COMPONENT"/>
    <property type="match status" value="1"/>
</dbReference>
<keyword evidence="2 7" id="KW-0819">tRNA processing</keyword>
<dbReference type="SUPFAM" id="SSF54211">
    <property type="entry name" value="Ribosomal protein S5 domain 2-like"/>
    <property type="match status" value="1"/>
</dbReference>
<reference evidence="10 12" key="1">
    <citation type="submission" date="2023-10" db="EMBL/GenBank/DDBJ databases">
        <title>Host Genetic Regulation of Human Gut Microbial Structural Variation.</title>
        <authorList>
            <person name="Harmsen H.J.M."/>
        </authorList>
    </citation>
    <scope>NUCLEOTIDE SEQUENCE [LARGE SCALE GENOMIC DNA]</scope>
    <source>
        <strain evidence="10 12">HTF-F</strain>
    </source>
</reference>
<evidence type="ECO:0000256" key="9">
    <source>
        <dbReference type="SAM" id="MobiDB-lite"/>
    </source>
</evidence>
<dbReference type="GO" id="GO:0001682">
    <property type="term" value="P:tRNA 5'-leader removal"/>
    <property type="evidence" value="ECO:0007669"/>
    <property type="project" value="UniProtKB-UniRule"/>
</dbReference>
<comment type="similarity">
    <text evidence="7">Belongs to the RnpA family.</text>
</comment>
<sequence length="138" mass="15414">MRYRPIRRNSEFGRVYARGKSYVNPALVMYVLKTRGKKTRVGLTATKKIGHAVQRNRARRVMKAAIDEHLDYNIGGYDLVFVARGMTPRLKSWQLSSVVAKLFAQAGLPDKAKRPDAPPPATVPPARRAKAEKAEPTA</sequence>
<evidence type="ECO:0000256" key="3">
    <source>
        <dbReference type="ARBA" id="ARBA00022722"/>
    </source>
</evidence>
<comment type="function">
    <text evidence="1 7">RNaseP catalyzes the removal of the 5'-leader sequence from pre-tRNA to produce the mature 5'-terminus. It can also cleave other RNA substrates such as 4.5S RNA. The protein component plays an auxiliary but essential role in vivo by binding to the 5'-leader sequence and broadening the substrate specificity of the ribozyme.</text>
</comment>
<evidence type="ECO:0000313" key="12">
    <source>
        <dbReference type="Proteomes" id="UP001263246"/>
    </source>
</evidence>
<dbReference type="InterPro" id="IPR020539">
    <property type="entry name" value="RNase_P_CS"/>
</dbReference>
<dbReference type="NCBIfam" id="TIGR00188">
    <property type="entry name" value="rnpA"/>
    <property type="match status" value="1"/>
</dbReference>
<dbReference type="GO" id="GO:0000049">
    <property type="term" value="F:tRNA binding"/>
    <property type="evidence" value="ECO:0007669"/>
    <property type="project" value="UniProtKB-UniRule"/>
</dbReference>
<dbReference type="HAMAP" id="MF_00227">
    <property type="entry name" value="RNase_P"/>
    <property type="match status" value="1"/>
</dbReference>
<dbReference type="EMBL" id="JAWHPR010000004">
    <property type="protein sequence ID" value="MDU8688962.1"/>
    <property type="molecule type" value="Genomic_DNA"/>
</dbReference>
<feature type="compositionally biased region" description="Basic and acidic residues" evidence="9">
    <location>
        <begin position="129"/>
        <end position="138"/>
    </location>
</feature>
<evidence type="ECO:0000313" key="11">
    <source>
        <dbReference type="EMBL" id="MEJ5194624.1"/>
    </source>
</evidence>
<proteinExistence type="inferred from homology"/>
<evidence type="ECO:0000256" key="8">
    <source>
        <dbReference type="NCBIfam" id="TIGR00188"/>
    </source>
</evidence>
<evidence type="ECO:0000313" key="13">
    <source>
        <dbReference type="Proteomes" id="UP001373196"/>
    </source>
</evidence>
<evidence type="ECO:0000256" key="7">
    <source>
        <dbReference type="HAMAP-Rule" id="MF_00227"/>
    </source>
</evidence>
<accession>A0AB35Y5K6</accession>
<evidence type="ECO:0000256" key="1">
    <source>
        <dbReference type="ARBA" id="ARBA00002663"/>
    </source>
</evidence>
<dbReference type="Gene3D" id="3.30.230.10">
    <property type="match status" value="1"/>
</dbReference>
<organism evidence="11 13">
    <name type="scientific">Faecalibacterium wellingii</name>
    <dbReference type="NCBI Taxonomy" id="2929491"/>
    <lineage>
        <taxon>Bacteria</taxon>
        <taxon>Bacillati</taxon>
        <taxon>Bacillota</taxon>
        <taxon>Clostridia</taxon>
        <taxon>Eubacteriales</taxon>
        <taxon>Oscillospiraceae</taxon>
        <taxon>Faecalibacterium</taxon>
    </lineage>
</organism>
<dbReference type="Proteomes" id="UP001263246">
    <property type="component" value="Unassembled WGS sequence"/>
</dbReference>
<dbReference type="PANTHER" id="PTHR33992">
    <property type="entry name" value="RIBONUCLEASE P PROTEIN COMPONENT"/>
    <property type="match status" value="1"/>
</dbReference>
<comment type="catalytic activity">
    <reaction evidence="7">
        <text>Endonucleolytic cleavage of RNA, removing 5'-extranucleotides from tRNA precursor.</text>
        <dbReference type="EC" id="3.1.26.5"/>
    </reaction>
</comment>
<dbReference type="AlphaFoldDB" id="A0AB35Y5K6"/>
<dbReference type="GO" id="GO:0004526">
    <property type="term" value="F:ribonuclease P activity"/>
    <property type="evidence" value="ECO:0007669"/>
    <property type="project" value="UniProtKB-UniRule"/>
</dbReference>
<comment type="subunit">
    <text evidence="7">Consists of a catalytic RNA component (M1 or rnpB) and a protein subunit.</text>
</comment>
<protein>
    <recommendedName>
        <fullName evidence="7 8">Ribonuclease P protein component</fullName>
        <shortName evidence="7">RNase P protein</shortName>
        <shortName evidence="7">RNaseP protein</shortName>
        <ecNumber evidence="7 8">3.1.26.5</ecNumber>
    </recommendedName>
    <alternativeName>
        <fullName evidence="7">Protein C5</fullName>
    </alternativeName>
</protein>
<evidence type="ECO:0000256" key="4">
    <source>
        <dbReference type="ARBA" id="ARBA00022759"/>
    </source>
</evidence>
<reference evidence="11" key="2">
    <citation type="submission" date="2024-03" db="EMBL/GenBank/DDBJ databases">
        <authorList>
            <person name="Plomp N."/>
            <person name="Harmsen H.J."/>
        </authorList>
    </citation>
    <scope>NUCLEOTIDE SEQUENCE</scope>
    <source>
        <strain evidence="11">HTF-128</strain>
    </source>
</reference>
<keyword evidence="6 7" id="KW-0694">RNA-binding</keyword>
<dbReference type="GO" id="GO:0030677">
    <property type="term" value="C:ribonuclease P complex"/>
    <property type="evidence" value="ECO:0007669"/>
    <property type="project" value="TreeGrafter"/>
</dbReference>
<dbReference type="EC" id="3.1.26.5" evidence="7 8"/>
<dbReference type="InterPro" id="IPR000100">
    <property type="entry name" value="RNase_P"/>
</dbReference>
<dbReference type="Pfam" id="PF00825">
    <property type="entry name" value="Ribonuclease_P"/>
    <property type="match status" value="1"/>
</dbReference>
<gene>
    <name evidence="7 11" type="primary">rnpA</name>
    <name evidence="10" type="ORF">RX402_09425</name>
    <name evidence="11" type="ORF">WF834_00285</name>
</gene>
<dbReference type="InterPro" id="IPR014721">
    <property type="entry name" value="Ribsml_uS5_D2-typ_fold_subgr"/>
</dbReference>
<dbReference type="Proteomes" id="UP001373196">
    <property type="component" value="Unassembled WGS sequence"/>
</dbReference>